<reference evidence="6 7" key="1">
    <citation type="submission" date="2016-07" db="EMBL/GenBank/DDBJ databases">
        <authorList>
            <person name="Lefevre C.T."/>
        </authorList>
    </citation>
    <scope>NUCLEOTIDE SEQUENCE [LARGE SCALE GENOMIC DNA]</scope>
    <source>
        <strain evidence="6">PR1</strain>
    </source>
</reference>
<evidence type="ECO:0000313" key="7">
    <source>
        <dbReference type="Proteomes" id="UP000231658"/>
    </source>
</evidence>
<feature type="domain" description="HTH tetR-type" evidence="5">
    <location>
        <begin position="6"/>
        <end position="66"/>
    </location>
</feature>
<protein>
    <submittedName>
        <fullName evidence="6">Transcriptional regulator, TetR family</fullName>
    </submittedName>
</protein>
<dbReference type="PANTHER" id="PTHR47506">
    <property type="entry name" value="TRANSCRIPTIONAL REGULATORY PROTEIN"/>
    <property type="match status" value="1"/>
</dbReference>
<dbReference type="Gene3D" id="1.10.357.10">
    <property type="entry name" value="Tetracycline Repressor, domain 2"/>
    <property type="match status" value="1"/>
</dbReference>
<dbReference type="EMBL" id="FLYE01000012">
    <property type="protein sequence ID" value="SCA56438.1"/>
    <property type="molecule type" value="Genomic_DNA"/>
</dbReference>
<feature type="DNA-binding region" description="H-T-H motif" evidence="4">
    <location>
        <begin position="29"/>
        <end position="48"/>
    </location>
</feature>
<dbReference type="SUPFAM" id="SSF48498">
    <property type="entry name" value="Tetracyclin repressor-like, C-terminal domain"/>
    <property type="match status" value="1"/>
</dbReference>
<evidence type="ECO:0000256" key="3">
    <source>
        <dbReference type="ARBA" id="ARBA00023163"/>
    </source>
</evidence>
<dbReference type="Pfam" id="PF16925">
    <property type="entry name" value="TetR_C_13"/>
    <property type="match status" value="1"/>
</dbReference>
<evidence type="ECO:0000313" key="6">
    <source>
        <dbReference type="EMBL" id="SCA56438.1"/>
    </source>
</evidence>
<dbReference type="Gene3D" id="1.10.10.60">
    <property type="entry name" value="Homeodomain-like"/>
    <property type="match status" value="1"/>
</dbReference>
<organism evidence="6 7">
    <name type="scientific">Candidatus Terasakiella magnetica</name>
    <dbReference type="NCBI Taxonomy" id="1867952"/>
    <lineage>
        <taxon>Bacteria</taxon>
        <taxon>Pseudomonadati</taxon>
        <taxon>Pseudomonadota</taxon>
        <taxon>Alphaproteobacteria</taxon>
        <taxon>Rhodospirillales</taxon>
        <taxon>Terasakiellaceae</taxon>
        <taxon>Terasakiella</taxon>
    </lineage>
</organism>
<dbReference type="Proteomes" id="UP000231658">
    <property type="component" value="Unassembled WGS sequence"/>
</dbReference>
<dbReference type="InterPro" id="IPR001647">
    <property type="entry name" value="HTH_TetR"/>
</dbReference>
<dbReference type="Pfam" id="PF00440">
    <property type="entry name" value="TetR_N"/>
    <property type="match status" value="1"/>
</dbReference>
<keyword evidence="2 4" id="KW-0238">DNA-binding</keyword>
<dbReference type="PRINTS" id="PR00455">
    <property type="entry name" value="HTHTETR"/>
</dbReference>
<dbReference type="InterPro" id="IPR036271">
    <property type="entry name" value="Tet_transcr_reg_TetR-rel_C_sf"/>
</dbReference>
<evidence type="ECO:0000256" key="1">
    <source>
        <dbReference type="ARBA" id="ARBA00023015"/>
    </source>
</evidence>
<evidence type="ECO:0000259" key="5">
    <source>
        <dbReference type="PROSITE" id="PS50977"/>
    </source>
</evidence>
<dbReference type="OrthoDB" id="9795242at2"/>
<dbReference type="PROSITE" id="PS50977">
    <property type="entry name" value="HTH_TETR_2"/>
    <property type="match status" value="1"/>
</dbReference>
<proteinExistence type="predicted"/>
<dbReference type="STRING" id="1867952.MTBPR1_20286"/>
<dbReference type="SUPFAM" id="SSF46689">
    <property type="entry name" value="Homeodomain-like"/>
    <property type="match status" value="1"/>
</dbReference>
<keyword evidence="3" id="KW-0804">Transcription</keyword>
<dbReference type="PANTHER" id="PTHR47506:SF1">
    <property type="entry name" value="HTH-TYPE TRANSCRIPTIONAL REGULATOR YJDC"/>
    <property type="match status" value="1"/>
</dbReference>
<evidence type="ECO:0000256" key="2">
    <source>
        <dbReference type="ARBA" id="ARBA00023125"/>
    </source>
</evidence>
<dbReference type="InterPro" id="IPR011075">
    <property type="entry name" value="TetR_C"/>
</dbReference>
<accession>A0A1C3RGR6</accession>
<evidence type="ECO:0000256" key="4">
    <source>
        <dbReference type="PROSITE-ProRule" id="PRU00335"/>
    </source>
</evidence>
<dbReference type="InterPro" id="IPR009057">
    <property type="entry name" value="Homeodomain-like_sf"/>
</dbReference>
<keyword evidence="1" id="KW-0805">Transcription regulation</keyword>
<keyword evidence="7" id="KW-1185">Reference proteome</keyword>
<sequence length="193" mass="21376">MARPRSFDKNTVLDQVMILFWEKGYGATSMIDIQKATGLKPGSLYDSFGDKHALFQDALSHYRQTIVRKRLDKLMMPGPAKGRLEEFFNDLIEFSLGEGKKLGCLMSNSAIELAPHDAVIKAQVQDNLVEIAETFCGVIEEGIANGEFKTTEPAENIARFLTSTVQGLRVMAKSSTTKETLTTTARLALKILD</sequence>
<dbReference type="RefSeq" id="WP_069188526.1">
    <property type="nucleotide sequence ID" value="NZ_FLYE01000012.1"/>
</dbReference>
<dbReference type="GO" id="GO:0003677">
    <property type="term" value="F:DNA binding"/>
    <property type="evidence" value="ECO:0007669"/>
    <property type="project" value="UniProtKB-UniRule"/>
</dbReference>
<dbReference type="AlphaFoldDB" id="A0A1C3RGR6"/>
<name>A0A1C3RGR6_9PROT</name>
<gene>
    <name evidence="6" type="ORF">MTBPR1_20286</name>
</gene>